<dbReference type="Pfam" id="PF13175">
    <property type="entry name" value="AAA_15"/>
    <property type="match status" value="1"/>
</dbReference>
<dbReference type="InterPro" id="IPR041685">
    <property type="entry name" value="AAA_GajA/Old/RecF-like"/>
</dbReference>
<evidence type="ECO:0000259" key="1">
    <source>
        <dbReference type="Pfam" id="PF13175"/>
    </source>
</evidence>
<evidence type="ECO:0000313" key="2">
    <source>
        <dbReference type="EMBL" id="VFK81081.1"/>
    </source>
</evidence>
<dbReference type="EMBL" id="CAADHB010000216">
    <property type="protein sequence ID" value="VFK81081.1"/>
    <property type="molecule type" value="Genomic_DNA"/>
</dbReference>
<reference evidence="2" key="1">
    <citation type="submission" date="2019-02" db="EMBL/GenBank/DDBJ databases">
        <authorList>
            <person name="Gruber-Vodicka R. H."/>
            <person name="Seah K. B. B."/>
        </authorList>
    </citation>
    <scope>NUCLEOTIDE SEQUENCE</scope>
    <source>
        <strain evidence="2">BECK_S127</strain>
    </source>
</reference>
<gene>
    <name evidence="2" type="ORF">BECKSD772D_GA0070982_12161</name>
</gene>
<feature type="domain" description="Endonuclease GajA/Old nuclease/RecF-like AAA" evidence="1">
    <location>
        <begin position="1"/>
        <end position="45"/>
    </location>
</feature>
<proteinExistence type="predicted"/>
<protein>
    <submittedName>
        <fullName evidence="2">AAA domain</fullName>
    </submittedName>
</protein>
<name>A0A451BS05_9GAMM</name>
<organism evidence="2">
    <name type="scientific">Candidatus Kentrum sp. SD</name>
    <dbReference type="NCBI Taxonomy" id="2126332"/>
    <lineage>
        <taxon>Bacteria</taxon>
        <taxon>Pseudomonadati</taxon>
        <taxon>Pseudomonadota</taxon>
        <taxon>Gammaproteobacteria</taxon>
        <taxon>Candidatus Kentrum</taxon>
    </lineage>
</organism>
<sequence>MKIQINNFGPIHHFECDLDKDLHLILGKNNIGKSYGITVVYLLVKSLLDGEIPRYAHRERITGDVMEKVSVLNAGEECESRAFRAKS</sequence>
<dbReference type="InterPro" id="IPR027417">
    <property type="entry name" value="P-loop_NTPase"/>
</dbReference>
<accession>A0A451BS05</accession>
<dbReference type="Gene3D" id="3.40.50.300">
    <property type="entry name" value="P-loop containing nucleotide triphosphate hydrolases"/>
    <property type="match status" value="1"/>
</dbReference>
<dbReference type="AlphaFoldDB" id="A0A451BS05"/>